<keyword evidence="5" id="KW-0564">Palmitate</keyword>
<gene>
    <name evidence="9" type="ORF">M124_4492</name>
</gene>
<feature type="signal peptide" evidence="8">
    <location>
        <begin position="1"/>
        <end position="19"/>
    </location>
</feature>
<keyword evidence="6" id="KW-0998">Cell outer membrane</keyword>
<feature type="chain" id="PRO_5001476844" evidence="8">
    <location>
        <begin position="20"/>
        <end position="512"/>
    </location>
</feature>
<evidence type="ECO:0000313" key="10">
    <source>
        <dbReference type="Proteomes" id="UP000020529"/>
    </source>
</evidence>
<accession>A0A015U0A3</accession>
<dbReference type="PROSITE" id="PS51257">
    <property type="entry name" value="PROKAR_LIPOPROTEIN"/>
    <property type="match status" value="1"/>
</dbReference>
<name>A0A015U0A3_BACFG</name>
<keyword evidence="3 8" id="KW-0732">Signal</keyword>
<reference evidence="9 10" key="1">
    <citation type="submission" date="2014-02" db="EMBL/GenBank/DDBJ databases">
        <authorList>
            <person name="Sears C."/>
            <person name="Carroll K."/>
            <person name="Sack B.R."/>
            <person name="Qadri F."/>
            <person name="Myers L.L."/>
            <person name="Chung G.-T."/>
            <person name="Escheverria P."/>
            <person name="Fraser C.M."/>
            <person name="Sadzewicz L."/>
            <person name="Shefchek K.A."/>
            <person name="Tallon L."/>
            <person name="Das S.P."/>
            <person name="Daugherty S."/>
            <person name="Mongodin E.F."/>
        </authorList>
    </citation>
    <scope>NUCLEOTIDE SEQUENCE [LARGE SCALE GENOMIC DNA]</scope>
    <source>
        <strain evidence="10">3988T(B)14</strain>
    </source>
</reference>
<comment type="caution">
    <text evidence="9">The sequence shown here is derived from an EMBL/GenBank/DDBJ whole genome shotgun (WGS) entry which is preliminary data.</text>
</comment>
<dbReference type="Proteomes" id="UP000020529">
    <property type="component" value="Unassembled WGS sequence"/>
</dbReference>
<evidence type="ECO:0000256" key="3">
    <source>
        <dbReference type="ARBA" id="ARBA00022729"/>
    </source>
</evidence>
<evidence type="ECO:0000256" key="2">
    <source>
        <dbReference type="ARBA" id="ARBA00007248"/>
    </source>
</evidence>
<sequence length="512" mass="55172">MKTKVIIMMSLFISLFLTGCEKELVEVPGEVPGQLPPEGKPSDLPDGYFEVTFSAGYGGGDTRTPVTGTDSRVRHLRYVIYKSTGEFVKEKVVLNTTDAAPSWPMAALKDTLPKGQYTAVFLANVEKTQFPIPVSGGGTNYADVLTNYRTTRANARIVLPGAEFTDTSEFYLANVSFSDTSAQPYVLLQRIISMLNLRRVFVDAQTALNSLTNNIVTQVGYKNIIRTTVQGILPGLLKTAMNLGPVGNLVYDVVGGLDAAVNLVVAALVEPVVDALYAQLLQGLVNQIGLTLSGNATQNGALGALGDLLNPWRGSDAAYALVTINNFPKTMDLDLNVKDFYTGNHRFRYGFTPTPGTTNSEKDILIRGFHGLYDVREIHVAKPGLISGLLVDDVIDGPLLLNGVFVNITDPIQATVNTNYRYRSNYSFVSLGLKSYAQQSDGNHSLKLSVQLKNIANLDGILGGIPVLGPVLNGTVRLLIGNITVTVPVNLPLLGTDNLTLSGSWSTPPVQY</sequence>
<dbReference type="RefSeq" id="WP_022347601.1">
    <property type="nucleotide sequence ID" value="NZ_JGCY01000133.1"/>
</dbReference>
<keyword evidence="4" id="KW-0472">Membrane</keyword>
<dbReference type="InterPro" id="IPR014941">
    <property type="entry name" value="FimB/Mfa2/Mfa3"/>
</dbReference>
<organism evidence="9 10">
    <name type="scientific">Bacteroides fragilis str. 3988T(B)14</name>
    <dbReference type="NCBI Taxonomy" id="1339315"/>
    <lineage>
        <taxon>Bacteria</taxon>
        <taxon>Pseudomonadati</taxon>
        <taxon>Bacteroidota</taxon>
        <taxon>Bacteroidia</taxon>
        <taxon>Bacteroidales</taxon>
        <taxon>Bacteroidaceae</taxon>
        <taxon>Bacteroides</taxon>
    </lineage>
</organism>
<comment type="subcellular location">
    <subcellularLocation>
        <location evidence="1">Cell outer membrane</location>
    </subcellularLocation>
</comment>
<dbReference type="Pfam" id="PF08842">
    <property type="entry name" value="Mfa2"/>
    <property type="match status" value="1"/>
</dbReference>
<evidence type="ECO:0000256" key="4">
    <source>
        <dbReference type="ARBA" id="ARBA00023136"/>
    </source>
</evidence>
<dbReference type="EMBL" id="JGCY01000133">
    <property type="protein sequence ID" value="EXY76621.1"/>
    <property type="molecule type" value="Genomic_DNA"/>
</dbReference>
<dbReference type="PATRIC" id="fig|1339315.3.peg.427"/>
<dbReference type="GO" id="GO:0009279">
    <property type="term" value="C:cell outer membrane"/>
    <property type="evidence" value="ECO:0007669"/>
    <property type="project" value="UniProtKB-SubCell"/>
</dbReference>
<dbReference type="AlphaFoldDB" id="A0A015U0A3"/>
<evidence type="ECO:0000256" key="5">
    <source>
        <dbReference type="ARBA" id="ARBA00023139"/>
    </source>
</evidence>
<keyword evidence="7" id="KW-0449">Lipoprotein</keyword>
<evidence type="ECO:0000256" key="8">
    <source>
        <dbReference type="SAM" id="SignalP"/>
    </source>
</evidence>
<comment type="similarity">
    <text evidence="2">Belongs to the bacteroidetes fimbrillin superfamily. FimB/Mfa2 family.</text>
</comment>
<evidence type="ECO:0000256" key="1">
    <source>
        <dbReference type="ARBA" id="ARBA00004442"/>
    </source>
</evidence>
<proteinExistence type="inferred from homology"/>
<evidence type="ECO:0000256" key="6">
    <source>
        <dbReference type="ARBA" id="ARBA00023237"/>
    </source>
</evidence>
<protein>
    <submittedName>
        <fullName evidence="9">Fimbrillin-A associated anchor s Mfa1 and Mfa2 family protein</fullName>
    </submittedName>
</protein>
<evidence type="ECO:0000313" key="9">
    <source>
        <dbReference type="EMBL" id="EXY76621.1"/>
    </source>
</evidence>
<evidence type="ECO:0000256" key="7">
    <source>
        <dbReference type="ARBA" id="ARBA00023288"/>
    </source>
</evidence>